<feature type="chain" id="PRO_5011480817" evidence="2">
    <location>
        <begin position="26"/>
        <end position="292"/>
    </location>
</feature>
<gene>
    <name evidence="3" type="ORF">SAMN04487850_0927</name>
</gene>
<proteinExistence type="predicted"/>
<evidence type="ECO:0000256" key="2">
    <source>
        <dbReference type="SAM" id="SignalP"/>
    </source>
</evidence>
<dbReference type="Gene3D" id="1.10.287.1490">
    <property type="match status" value="1"/>
</dbReference>
<keyword evidence="1" id="KW-0175">Coiled coil</keyword>
<dbReference type="RefSeq" id="WP_091901767.1">
    <property type="nucleotide sequence ID" value="NZ_FOIQ01000002.1"/>
</dbReference>
<keyword evidence="4" id="KW-1185">Reference proteome</keyword>
<feature type="signal peptide" evidence="2">
    <location>
        <begin position="1"/>
        <end position="25"/>
    </location>
</feature>
<dbReference type="Proteomes" id="UP000199373">
    <property type="component" value="Unassembled WGS sequence"/>
</dbReference>
<reference evidence="3 4" key="1">
    <citation type="submission" date="2016-10" db="EMBL/GenBank/DDBJ databases">
        <authorList>
            <person name="de Groot N.N."/>
        </authorList>
    </citation>
    <scope>NUCLEOTIDE SEQUENCE [LARGE SCALE GENOMIC DNA]</scope>
    <source>
        <strain evidence="3 4">TC2-24</strain>
    </source>
</reference>
<evidence type="ECO:0000313" key="3">
    <source>
        <dbReference type="EMBL" id="SEV95290.1"/>
    </source>
</evidence>
<accession>A0A1I0N2H8</accession>
<dbReference type="PROSITE" id="PS51257">
    <property type="entry name" value="PROKAR_LIPOPROTEIN"/>
    <property type="match status" value="1"/>
</dbReference>
<protein>
    <submittedName>
        <fullName evidence="3">Uncharacterized protein</fullName>
    </submittedName>
</protein>
<dbReference type="AlphaFoldDB" id="A0A1I0N2H8"/>
<name>A0A1I0N2H8_9BACT</name>
<organism evidence="3 4">
    <name type="scientific">Prevotella aff. ruminicola Tc2-24</name>
    <dbReference type="NCBI Taxonomy" id="81582"/>
    <lineage>
        <taxon>Bacteria</taxon>
        <taxon>Pseudomonadati</taxon>
        <taxon>Bacteroidota</taxon>
        <taxon>Bacteroidia</taxon>
        <taxon>Bacteroidales</taxon>
        <taxon>Prevotellaceae</taxon>
        <taxon>Prevotella</taxon>
    </lineage>
</organism>
<sequence length="292" mass="32444">MKKKVFSCFIVLTTLMVVVSCNGGAGVDELKRQVDSLENLNARNQSDLDNMSSFVAVLSEGLDTIAKQEGTLFYTNQGPEGTIVDREQLKKNLESFANTLAEQREKIRRMTDSLNAKGANMKKLETLITYLNKQIDEKDQMITRLQEELKQKNANIAQLSGKLSALSQNNNSLSQKVQEQEQQLSKQSARINKGYVVMGSGKVLKESGVITGGGFMKKSSVNYNDLPRELFTQVDTRTFGGMQIPAARPKVLSAMPSSSYEIVKTGKDASEIHITDPEAFWSNTKYLIIQTK</sequence>
<evidence type="ECO:0000256" key="1">
    <source>
        <dbReference type="SAM" id="Coils"/>
    </source>
</evidence>
<feature type="coiled-coil region" evidence="1">
    <location>
        <begin position="86"/>
        <end position="190"/>
    </location>
</feature>
<dbReference type="EMBL" id="FOIQ01000002">
    <property type="protein sequence ID" value="SEV95290.1"/>
    <property type="molecule type" value="Genomic_DNA"/>
</dbReference>
<keyword evidence="2" id="KW-0732">Signal</keyword>
<evidence type="ECO:0000313" key="4">
    <source>
        <dbReference type="Proteomes" id="UP000199373"/>
    </source>
</evidence>